<feature type="transmembrane region" description="Helical" evidence="6">
    <location>
        <begin position="49"/>
        <end position="74"/>
    </location>
</feature>
<gene>
    <name evidence="8" type="ORF">B4O97_14840</name>
</gene>
<evidence type="ECO:0000313" key="8">
    <source>
        <dbReference type="EMBL" id="ORC32927.1"/>
    </source>
</evidence>
<dbReference type="NCBIfam" id="TIGR00704">
    <property type="entry name" value="NaPi_cotrn_rel"/>
    <property type="match status" value="1"/>
</dbReference>
<dbReference type="PANTHER" id="PTHR10010">
    <property type="entry name" value="SOLUTE CARRIER FAMILY 34 SODIUM PHOSPHATE , MEMBER 2-RELATED"/>
    <property type="match status" value="1"/>
</dbReference>
<dbReference type="InterPro" id="IPR004633">
    <property type="entry name" value="NaPi_cotrn-rel/YqeW-like"/>
</dbReference>
<dbReference type="GO" id="GO:0044341">
    <property type="term" value="P:sodium-dependent phosphate transport"/>
    <property type="evidence" value="ECO:0007669"/>
    <property type="project" value="InterPro"/>
</dbReference>
<dbReference type="SUPFAM" id="SSF109755">
    <property type="entry name" value="PhoU-like"/>
    <property type="match status" value="1"/>
</dbReference>
<proteinExistence type="predicted"/>
<dbReference type="AlphaFoldDB" id="A0A1Y1RW21"/>
<organism evidence="8 9">
    <name type="scientific">Marispirochaeta aestuarii</name>
    <dbReference type="NCBI Taxonomy" id="1963862"/>
    <lineage>
        <taxon>Bacteria</taxon>
        <taxon>Pseudomonadati</taxon>
        <taxon>Spirochaetota</taxon>
        <taxon>Spirochaetia</taxon>
        <taxon>Spirochaetales</taxon>
        <taxon>Spirochaetaceae</taxon>
        <taxon>Marispirochaeta</taxon>
    </lineage>
</organism>
<dbReference type="InterPro" id="IPR026022">
    <property type="entry name" value="PhoU_dom"/>
</dbReference>
<dbReference type="Proteomes" id="UP000192343">
    <property type="component" value="Unassembled WGS sequence"/>
</dbReference>
<dbReference type="GO" id="GO:0005886">
    <property type="term" value="C:plasma membrane"/>
    <property type="evidence" value="ECO:0007669"/>
    <property type="project" value="UniProtKB-SubCell"/>
</dbReference>
<reference evidence="8 9" key="1">
    <citation type="submission" date="2017-03" db="EMBL/GenBank/DDBJ databases">
        <title>Draft Genome sequence of Marispirochaeta sp. strain JC444.</title>
        <authorList>
            <person name="Shivani Y."/>
            <person name="Subhash Y."/>
            <person name="Sasikala C."/>
            <person name="Ramana C."/>
        </authorList>
    </citation>
    <scope>NUCLEOTIDE SEQUENCE [LARGE SCALE GENOMIC DNA]</scope>
    <source>
        <strain evidence="8 9">JC444</strain>
    </source>
</reference>
<protein>
    <recommendedName>
        <fullName evidence="7">PhoU domain-containing protein</fullName>
    </recommendedName>
</protein>
<dbReference type="Pfam" id="PF02690">
    <property type="entry name" value="Na_Pi_cotrans"/>
    <property type="match status" value="2"/>
</dbReference>
<keyword evidence="3 6" id="KW-0812">Transmembrane</keyword>
<comment type="subcellular location">
    <subcellularLocation>
        <location evidence="1">Cell membrane</location>
        <topology evidence="1">Multi-pass membrane protein</topology>
    </subcellularLocation>
</comment>
<accession>A0A1Y1RW21</accession>
<evidence type="ECO:0000256" key="3">
    <source>
        <dbReference type="ARBA" id="ARBA00022692"/>
    </source>
</evidence>
<evidence type="ECO:0000313" key="9">
    <source>
        <dbReference type="Proteomes" id="UP000192343"/>
    </source>
</evidence>
<evidence type="ECO:0000256" key="4">
    <source>
        <dbReference type="ARBA" id="ARBA00022989"/>
    </source>
</evidence>
<keyword evidence="9" id="KW-1185">Reference proteome</keyword>
<dbReference type="NCBIfam" id="NF037997">
    <property type="entry name" value="Na_Pi_symport"/>
    <property type="match status" value="1"/>
</dbReference>
<comment type="caution">
    <text evidence="8">The sequence shown here is derived from an EMBL/GenBank/DDBJ whole genome shotgun (WGS) entry which is preliminary data.</text>
</comment>
<evidence type="ECO:0000256" key="1">
    <source>
        <dbReference type="ARBA" id="ARBA00004651"/>
    </source>
</evidence>
<evidence type="ECO:0000256" key="5">
    <source>
        <dbReference type="ARBA" id="ARBA00023136"/>
    </source>
</evidence>
<dbReference type="Gene3D" id="1.20.58.220">
    <property type="entry name" value="Phosphate transport system protein phou homolog 2, domain 2"/>
    <property type="match status" value="1"/>
</dbReference>
<dbReference type="Pfam" id="PF01895">
    <property type="entry name" value="PhoU"/>
    <property type="match status" value="1"/>
</dbReference>
<feature type="domain" description="PhoU" evidence="7">
    <location>
        <begin position="487"/>
        <end position="552"/>
    </location>
</feature>
<evidence type="ECO:0000256" key="6">
    <source>
        <dbReference type="SAM" id="Phobius"/>
    </source>
</evidence>
<dbReference type="GO" id="GO:0005436">
    <property type="term" value="F:sodium:phosphate symporter activity"/>
    <property type="evidence" value="ECO:0007669"/>
    <property type="project" value="InterPro"/>
</dbReference>
<dbReference type="OrthoDB" id="9763003at2"/>
<keyword evidence="4 6" id="KW-1133">Transmembrane helix</keyword>
<dbReference type="InterPro" id="IPR038078">
    <property type="entry name" value="PhoU-like_sf"/>
</dbReference>
<dbReference type="PANTHER" id="PTHR10010:SF46">
    <property type="entry name" value="SODIUM-DEPENDENT PHOSPHATE TRANSPORT PROTEIN 2B"/>
    <property type="match status" value="1"/>
</dbReference>
<keyword evidence="2" id="KW-1003">Cell membrane</keyword>
<evidence type="ECO:0000259" key="7">
    <source>
        <dbReference type="Pfam" id="PF01895"/>
    </source>
</evidence>
<feature type="transmembrane region" description="Helical" evidence="6">
    <location>
        <begin position="174"/>
        <end position="196"/>
    </location>
</feature>
<sequence>MSAIFQILNLLGGLGIFLIGMKSMSDGIHKRSGDKLKSLLGTLTTNRLMGVITGLAATCIVQSSSATTVILVSLVNAGLVNLQQSIGVIMGANIGTTLTAWIVSIFGFKVKITGFALPAVAIAIPFYFSRSEKRREIAEVLIGFGLLFLGLHLMKESVPDIGSSPQALAFLARFTSLGYLSIILFVLVGAVLTVILQSSSAAMALTLTMAYKGWIDFPIAAAIVLGENIGTTITAFLASLPMKAEAKRSARAHMVFNLVGVTWMLIIFFPFVDFIEKLVPGLSSESSMIPLHLSAFHSFFNIANTLLLIWFVPLIAELVKRMVKDDEIRPGYGAYRFVAVPSNIPDAVESNLISVHAEAARMARETWSMMSQIQLAARDFSRIDEVEMEMGDLEKYLDDMQEELTDFLTDCMRDSLSNYQARNIQALQRVVYELESISDSAYSIAMLIKKLKEGELQLHKKGPEEIAEYAGRVLDFLKFNADNLGKSIRDYDLEAALRLEEAIDEMRDQLNKISWRKMAKKKRSELKGELIFRDIVRHLEHIGDYSLNISQALRQVE</sequence>
<feature type="transmembrane region" description="Helical" evidence="6">
    <location>
        <begin position="112"/>
        <end position="129"/>
    </location>
</feature>
<name>A0A1Y1RW21_9SPIO</name>
<feature type="transmembrane region" description="Helical" evidence="6">
    <location>
        <begin position="255"/>
        <end position="275"/>
    </location>
</feature>
<evidence type="ECO:0000256" key="2">
    <source>
        <dbReference type="ARBA" id="ARBA00022475"/>
    </source>
</evidence>
<dbReference type="RefSeq" id="WP_083051994.1">
    <property type="nucleotide sequence ID" value="NZ_MWQY01000018.1"/>
</dbReference>
<feature type="transmembrane region" description="Helical" evidence="6">
    <location>
        <begin position="295"/>
        <end position="319"/>
    </location>
</feature>
<feature type="transmembrane region" description="Helical" evidence="6">
    <location>
        <begin position="86"/>
        <end position="106"/>
    </location>
</feature>
<dbReference type="InterPro" id="IPR003841">
    <property type="entry name" value="Na/Pi_transpt"/>
</dbReference>
<dbReference type="EMBL" id="MWQY01000018">
    <property type="protein sequence ID" value="ORC32927.1"/>
    <property type="molecule type" value="Genomic_DNA"/>
</dbReference>
<keyword evidence="5 6" id="KW-0472">Membrane</keyword>
<dbReference type="STRING" id="1963862.B4O97_14840"/>